<dbReference type="KEGG" id="gph:GEMMAAP_17055"/>
<name>A0A143BN28_9BACT</name>
<reference evidence="1 2" key="1">
    <citation type="journal article" date="2014" name="Proc. Natl. Acad. Sci. U.S.A.">
        <title>Functional type 2 photosynthetic reaction centers found in the rare bacterial phylum Gemmatimonadetes.</title>
        <authorList>
            <person name="Zeng Y."/>
            <person name="Feng F."/>
            <person name="Medova H."/>
            <person name="Dean J."/>
            <person name="Koblizek M."/>
        </authorList>
    </citation>
    <scope>NUCLEOTIDE SEQUENCE [LARGE SCALE GENOMIC DNA]</scope>
    <source>
        <strain evidence="1 2">AP64</strain>
    </source>
</reference>
<sequence>MQSLTEMERDALDGWVPRDAQLLAVVRGRSTADGQLAWLLTSNGLMVVMFTAISSGRIRAQVQWTPPYSLYRLDLIDDAPHALLRMVTHHRRHVLMAECTADARLFATEVRALIQRTSRAPVRGRTLAGVA</sequence>
<dbReference type="EMBL" id="CP011454">
    <property type="protein sequence ID" value="AMW06033.1"/>
    <property type="molecule type" value="Genomic_DNA"/>
</dbReference>
<protein>
    <submittedName>
        <fullName evidence="1">Uncharacterized protein</fullName>
    </submittedName>
</protein>
<accession>A0A143BN28</accession>
<dbReference type="RefSeq" id="WP_026848233.1">
    <property type="nucleotide sequence ID" value="NZ_CP011454.1"/>
</dbReference>
<dbReference type="STRING" id="1379270.GEMMAAP_17055"/>
<dbReference type="AlphaFoldDB" id="A0A143BN28"/>
<gene>
    <name evidence="1" type="ORF">GEMMAAP_17055</name>
</gene>
<organism evidence="1 2">
    <name type="scientific">Gemmatimonas phototrophica</name>
    <dbReference type="NCBI Taxonomy" id="1379270"/>
    <lineage>
        <taxon>Bacteria</taxon>
        <taxon>Pseudomonadati</taxon>
        <taxon>Gemmatimonadota</taxon>
        <taxon>Gemmatimonadia</taxon>
        <taxon>Gemmatimonadales</taxon>
        <taxon>Gemmatimonadaceae</taxon>
        <taxon>Gemmatimonas</taxon>
    </lineage>
</organism>
<keyword evidence="2" id="KW-1185">Reference proteome</keyword>
<dbReference type="Proteomes" id="UP000076404">
    <property type="component" value="Chromosome"/>
</dbReference>
<proteinExistence type="predicted"/>
<reference evidence="1 2" key="2">
    <citation type="journal article" date="2016" name="Environ. Microbiol. Rep.">
        <title>Metagenomic evidence for the presence of phototrophic Gemmatimonadetes bacteria in diverse environments.</title>
        <authorList>
            <person name="Zeng Y."/>
            <person name="Baumbach J."/>
            <person name="Barbosa E.G."/>
            <person name="Azevedo V."/>
            <person name="Zhang C."/>
            <person name="Koblizek M."/>
        </authorList>
    </citation>
    <scope>NUCLEOTIDE SEQUENCE [LARGE SCALE GENOMIC DNA]</scope>
    <source>
        <strain evidence="1 2">AP64</strain>
    </source>
</reference>
<evidence type="ECO:0000313" key="2">
    <source>
        <dbReference type="Proteomes" id="UP000076404"/>
    </source>
</evidence>
<evidence type="ECO:0000313" key="1">
    <source>
        <dbReference type="EMBL" id="AMW06033.1"/>
    </source>
</evidence>